<name>A0AAX4G452_9CAUD</name>
<evidence type="ECO:0000313" key="1">
    <source>
        <dbReference type="EMBL" id="WOZ55681.1"/>
    </source>
</evidence>
<protein>
    <submittedName>
        <fullName evidence="1">Uncharacterized protein</fullName>
    </submittedName>
</protein>
<proteinExistence type="predicted"/>
<keyword evidence="2" id="KW-1185">Reference proteome</keyword>
<reference evidence="1 2" key="1">
    <citation type="submission" date="2023-08" db="EMBL/GenBank/DDBJ databases">
        <authorList>
            <person name="Du S."/>
            <person name="Wu Z."/>
            <person name="Wu Y."/>
            <person name="Yang M."/>
            <person name="Shao J."/>
            <person name="Liu H."/>
            <person name="Zhao Y."/>
            <person name="Zhang Z."/>
        </authorList>
    </citation>
    <scope>NUCLEOTIDE SEQUENCE [LARGE SCALE GENOMIC DNA]</scope>
</reference>
<dbReference type="EMBL" id="OR420741">
    <property type="protein sequence ID" value="WOZ55681.1"/>
    <property type="molecule type" value="Genomic_DNA"/>
</dbReference>
<dbReference type="Proteomes" id="UP001301582">
    <property type="component" value="Segment"/>
</dbReference>
<gene>
    <name evidence="1" type="ORF">CRP118_gp50</name>
</gene>
<sequence>MFTFKPNHKLYRDQSNANYDQLIKKVRSMYCGIPVRVENGVVSTIPYTNRRTSKVIGKIVKV</sequence>
<accession>A0AAX4G452</accession>
<evidence type="ECO:0000313" key="2">
    <source>
        <dbReference type="Proteomes" id="UP001301582"/>
    </source>
</evidence>
<organism evidence="1 2">
    <name type="scientific">Roseobacter phage CRP-118</name>
    <dbReference type="NCBI Taxonomy" id="3072843"/>
    <lineage>
        <taxon>Viruses</taxon>
        <taxon>Duplodnaviria</taxon>
        <taxon>Heunggongvirae</taxon>
        <taxon>Uroviricota</taxon>
        <taxon>Caudoviricetes</taxon>
        <taxon>Autographivirales</taxon>
        <taxon>Autographivirales incertae sedis</taxon>
        <taxon>Shangxiadianvirus</taxon>
        <taxon>Shangxiadianvirus CRP118</taxon>
    </lineage>
</organism>